<dbReference type="EMBL" id="JAMZMM010000076">
    <property type="protein sequence ID" value="MCP2728822.1"/>
    <property type="molecule type" value="Genomic_DNA"/>
</dbReference>
<feature type="repeat" description="TPR" evidence="1">
    <location>
        <begin position="141"/>
        <end position="174"/>
    </location>
</feature>
<dbReference type="AlphaFoldDB" id="A0AAE3KRV2"/>
<evidence type="ECO:0000259" key="2">
    <source>
        <dbReference type="Pfam" id="PF12770"/>
    </source>
</evidence>
<dbReference type="InterPro" id="IPR024983">
    <property type="entry name" value="CHAT_dom"/>
</dbReference>
<feature type="repeat" description="TPR" evidence="1">
    <location>
        <begin position="181"/>
        <end position="214"/>
    </location>
</feature>
<feature type="repeat" description="TPR" evidence="1">
    <location>
        <begin position="261"/>
        <end position="294"/>
    </location>
</feature>
<dbReference type="InterPro" id="IPR019734">
    <property type="entry name" value="TPR_rpt"/>
</dbReference>
<dbReference type="Pfam" id="PF13424">
    <property type="entry name" value="TPR_12"/>
    <property type="match status" value="5"/>
</dbReference>
<reference evidence="3" key="1">
    <citation type="submission" date="2022-06" db="EMBL/GenBank/DDBJ databases">
        <title>New cyanobacteria of genus Symplocastrum in benthos of Lake Baikal.</title>
        <authorList>
            <person name="Sorokovikova E."/>
            <person name="Tikhonova I."/>
            <person name="Krasnopeev A."/>
            <person name="Evseev P."/>
            <person name="Gladkikh A."/>
            <person name="Belykh O."/>
        </authorList>
    </citation>
    <scope>NUCLEOTIDE SEQUENCE</scope>
    <source>
        <strain evidence="3">BBK-W-15</strain>
    </source>
</reference>
<dbReference type="InterPro" id="IPR011990">
    <property type="entry name" value="TPR-like_helical_dom_sf"/>
</dbReference>
<feature type="repeat" description="TPR" evidence="1">
    <location>
        <begin position="461"/>
        <end position="494"/>
    </location>
</feature>
<sequence>MRAKRLGIIALFTFLLVILNPDWGFIFNFSGSPLAEAALDWQFMPNNRVLAQSPDERKVKVEELFELGRNQYRTGNFEAALKSWEAALTLYRELKDRQSEGETLNNLGLVYRNLGDFNKAIDYHEQSLAIARELKNRQLEAFSLNSLGNANFNFGKFDRAIAFFQQSLAIAREINNRDSEGITLGNLGNCYLYLADYPQAIKFYQESLEIARELNNTYSEGNALGNLGTAYDALGEYNKAIEYQEQSLILARKINDRQGEGQALINLGMSYRNLGNYAKAIEYQEQSLVISREIKDIRTEGLALGNLSSAYYSLGDYGKAIEYSQKSLDITIRIQDIQGQGQSLGNLGNIYYSLGNYPKAIEFYQKQLGIVEQTGDRQGKANALGNLGNTYNDLKDYNKALDFYQQSLTITREIKDRNGEGSALGNIGLAYLLLEDYQKGIDFCEQSLVIKREVKDPVGEANTLGNLGLAYDALGNYTKAIEYQKQYVDIAREIKYRWGESTGLNSLGAALRNAGNLVEAEKNFLASIQVKESLRAGLDDTAKVSIFETQTDAYQNLQETLIAQNKIESALEIAERGRGRAFVELLAKRLSDNSGIIPATAPPTIDQIKQIAKTHNATLVEYSIIYNKTLFIWVVKPTGEIEFRQVDMTPLFGQDIQELSDIIIKTRQFIGIRDRGLGVVPSQIKIDRTNRLQQLHQLLIKPIADLLPTNPEARVIFVPQGSLFLVPFPALRDSVAQSLIQQHTILTIPAIQLLDLTRQQKQRLGNSNGRIEGSTILIVGNPTMPSVAPDIGEAPEQLASLPGAEAEAIAIAKLFNTQAITGNRATKKDIISKMEKSRLIHLATHGLLDDFTGKGIPGAIALAPSGNDDGLLTAWEILDLKLKAELVVLSACDTGRGKITGDGVIGLSRSLISAGAHSIIVSLWAIPDASTATLMTEFYRNFQQNPDKASALRNAMLTTMKKYPDPINWAAFTLVGEAE</sequence>
<protein>
    <submittedName>
        <fullName evidence="3">Tetratricopeptide repeat protein</fullName>
    </submittedName>
</protein>
<feature type="repeat" description="TPR" evidence="1">
    <location>
        <begin position="221"/>
        <end position="254"/>
    </location>
</feature>
<dbReference type="RefSeq" id="WP_254011612.1">
    <property type="nucleotide sequence ID" value="NZ_JAMZMM010000076.1"/>
</dbReference>
<dbReference type="PANTHER" id="PTHR10098">
    <property type="entry name" value="RAPSYN-RELATED"/>
    <property type="match status" value="1"/>
</dbReference>
<dbReference type="Proteomes" id="UP001204953">
    <property type="component" value="Unassembled WGS sequence"/>
</dbReference>
<dbReference type="Gene3D" id="1.25.40.10">
    <property type="entry name" value="Tetratricopeptide repeat domain"/>
    <property type="match status" value="4"/>
</dbReference>
<feature type="repeat" description="TPR" evidence="1">
    <location>
        <begin position="341"/>
        <end position="374"/>
    </location>
</feature>
<comment type="caution">
    <text evidence="3">The sequence shown here is derived from an EMBL/GenBank/DDBJ whole genome shotgun (WGS) entry which is preliminary data.</text>
</comment>
<proteinExistence type="predicted"/>
<keyword evidence="1" id="KW-0802">TPR repeat</keyword>
<feature type="repeat" description="TPR" evidence="1">
    <location>
        <begin position="61"/>
        <end position="94"/>
    </location>
</feature>
<evidence type="ECO:0000313" key="3">
    <source>
        <dbReference type="EMBL" id="MCP2728822.1"/>
    </source>
</evidence>
<dbReference type="Pfam" id="PF12770">
    <property type="entry name" value="CHAT"/>
    <property type="match status" value="1"/>
</dbReference>
<evidence type="ECO:0000256" key="1">
    <source>
        <dbReference type="PROSITE-ProRule" id="PRU00339"/>
    </source>
</evidence>
<evidence type="ECO:0000313" key="4">
    <source>
        <dbReference type="Proteomes" id="UP001204953"/>
    </source>
</evidence>
<dbReference type="SMART" id="SM00028">
    <property type="entry name" value="TPR"/>
    <property type="match status" value="12"/>
</dbReference>
<name>A0AAE3KRV2_9CYAN</name>
<organism evidence="3 4">
    <name type="scientific">Limnofasciculus baicalensis BBK-W-15</name>
    <dbReference type="NCBI Taxonomy" id="2699891"/>
    <lineage>
        <taxon>Bacteria</taxon>
        <taxon>Bacillati</taxon>
        <taxon>Cyanobacteriota</taxon>
        <taxon>Cyanophyceae</taxon>
        <taxon>Coleofasciculales</taxon>
        <taxon>Coleofasciculaceae</taxon>
        <taxon>Limnofasciculus</taxon>
        <taxon>Limnofasciculus baicalensis</taxon>
    </lineage>
</organism>
<keyword evidence="4" id="KW-1185">Reference proteome</keyword>
<dbReference type="PANTHER" id="PTHR10098:SF108">
    <property type="entry name" value="TETRATRICOPEPTIDE REPEAT PROTEIN 28"/>
    <property type="match status" value="1"/>
</dbReference>
<gene>
    <name evidence="3" type="ORF">NJ959_10130</name>
</gene>
<dbReference type="SUPFAM" id="SSF48452">
    <property type="entry name" value="TPR-like"/>
    <property type="match status" value="3"/>
</dbReference>
<dbReference type="PROSITE" id="PS50005">
    <property type="entry name" value="TPR"/>
    <property type="match status" value="9"/>
</dbReference>
<dbReference type="PROSITE" id="PS50293">
    <property type="entry name" value="TPR_REGION"/>
    <property type="match status" value="1"/>
</dbReference>
<feature type="repeat" description="TPR" evidence="1">
    <location>
        <begin position="381"/>
        <end position="414"/>
    </location>
</feature>
<feature type="domain" description="CHAT" evidence="2">
    <location>
        <begin position="691"/>
        <end position="977"/>
    </location>
</feature>
<accession>A0AAE3KRV2</accession>
<feature type="repeat" description="TPR" evidence="1">
    <location>
        <begin position="101"/>
        <end position="134"/>
    </location>
</feature>